<feature type="region of interest" description="Disordered" evidence="1">
    <location>
        <begin position="365"/>
        <end position="386"/>
    </location>
</feature>
<feature type="compositionally biased region" description="Polar residues" evidence="1">
    <location>
        <begin position="535"/>
        <end position="553"/>
    </location>
</feature>
<reference evidence="3" key="2">
    <citation type="submission" date="2023-05" db="EMBL/GenBank/DDBJ databases">
        <authorList>
            <consortium name="Lawrence Berkeley National Laboratory"/>
            <person name="Steindorff A."/>
            <person name="Hensen N."/>
            <person name="Bonometti L."/>
            <person name="Westerberg I."/>
            <person name="Brannstrom I.O."/>
            <person name="Guillou S."/>
            <person name="Cros-Aarteil S."/>
            <person name="Calhoun S."/>
            <person name="Haridas S."/>
            <person name="Kuo A."/>
            <person name="Mondo S."/>
            <person name="Pangilinan J."/>
            <person name="Riley R."/>
            <person name="Labutti K."/>
            <person name="Andreopoulos B."/>
            <person name="Lipzen A."/>
            <person name="Chen C."/>
            <person name="Yanf M."/>
            <person name="Daum C."/>
            <person name="Ng V."/>
            <person name="Clum A."/>
            <person name="Ohm R."/>
            <person name="Martin F."/>
            <person name="Silar P."/>
            <person name="Natvig D."/>
            <person name="Lalanne C."/>
            <person name="Gautier V."/>
            <person name="Ament-Velasquez S.L."/>
            <person name="Kruys A."/>
            <person name="Hutchinson M.I."/>
            <person name="Powell A.J."/>
            <person name="Barry K."/>
            <person name="Miller A.N."/>
            <person name="Grigoriev I.V."/>
            <person name="Debuchy R."/>
            <person name="Gladieux P."/>
            <person name="Thoren M.H."/>
            <person name="Johannesson H."/>
        </authorList>
    </citation>
    <scope>NUCLEOTIDE SEQUENCE</scope>
    <source>
        <strain evidence="3">PSN309</strain>
    </source>
</reference>
<evidence type="ECO:0000259" key="2">
    <source>
        <dbReference type="PROSITE" id="PS50011"/>
    </source>
</evidence>
<dbReference type="Gene3D" id="1.10.510.10">
    <property type="entry name" value="Transferase(Phosphotransferase) domain 1"/>
    <property type="match status" value="1"/>
</dbReference>
<dbReference type="PANTHER" id="PTHR33112:SF10">
    <property type="entry name" value="TOL"/>
    <property type="match status" value="1"/>
</dbReference>
<dbReference type="CDD" id="cd00180">
    <property type="entry name" value="PKc"/>
    <property type="match status" value="1"/>
</dbReference>
<organism evidence="3 4">
    <name type="scientific">Podospora australis</name>
    <dbReference type="NCBI Taxonomy" id="1536484"/>
    <lineage>
        <taxon>Eukaryota</taxon>
        <taxon>Fungi</taxon>
        <taxon>Dikarya</taxon>
        <taxon>Ascomycota</taxon>
        <taxon>Pezizomycotina</taxon>
        <taxon>Sordariomycetes</taxon>
        <taxon>Sordariomycetidae</taxon>
        <taxon>Sordariales</taxon>
        <taxon>Podosporaceae</taxon>
        <taxon>Podospora</taxon>
    </lineage>
</organism>
<evidence type="ECO:0000313" key="4">
    <source>
        <dbReference type="Proteomes" id="UP001302126"/>
    </source>
</evidence>
<name>A0AAN6WRG9_9PEZI</name>
<dbReference type="PROSITE" id="PS50011">
    <property type="entry name" value="PROTEIN_KINASE_DOM"/>
    <property type="match status" value="1"/>
</dbReference>
<dbReference type="Pfam" id="PF06985">
    <property type="entry name" value="HET"/>
    <property type="match status" value="1"/>
</dbReference>
<dbReference type="Pfam" id="PF00069">
    <property type="entry name" value="Pkinase"/>
    <property type="match status" value="1"/>
</dbReference>
<sequence length="1341" mass="150463">MADPPPSLSDQIMDALVSSQFDKGDYKFMPEGTLDQLITKDAILDELWEDIDDHDDSGLMSLADFILGRAKILFAIMVNLGMEGTTIRKAMQRFKTADPAFTDSNLPIDPPQPPAVHILSTFTGKARDRRALWDRARIDNFYSNQWKFLAPVFLVANERHYNHDFKRGTILPFTQKYEADSDRGSFGQVYKFEVHPNHIVDPDNRVFVWKHVAVKEIQPRSEQDRQEMVRGWETEAAILQKMNSLRQEHIVRFLTAFRRGDKGKDGHYLMFEWADGGNLRNLWKTFSRPHLTAELVRASVKQLLGLANALCEAHNPPKGPMFRHGDLKPENILWFKGTTPADIGMLKIADWGLAKQHNKATELRSNKTSTGYGTRRYEPPEEETGQHVGVTLQAGKTVGKRRSRLYDVWAMGCITLEFIVWLLYGSDGLSKFNASIQTDYNKSAPFYQWKIENGRKVARVHDAAVEWMEAMALDPNCQPRKTALGDLLELVRDRLLVVEFPMGEAGTITDDGSSVVAPSTPPRSRRPSMQSMISDGSTNINSAHLPGNSNPSSPRLAALGIVVHEPEALDTLPKESPPPLRPTRRTPILGDLTRASRGRAKSTEFKQLMDHIDLADEPETYWFTGSEPDGPPVLQSEGMTPILGMHQDNNSDHYHTMAGWVGDQQTTITSRIATGGLGISNNPPGDVGLTVPFQERIEYGNTKLDSDWDLFVDNDFASTLFSSPEGSSFSRGSLSPRLCDNCKNFRDDLFNPAASKTYELSELETSEYKCDLCALFYRTCVRHGADRLSSVLFERVGSTLKMNSTSTLALAIYRSPDLKTRIDDDVQIGFPPTLRDKNLAVVRHWLNDCDSHHPNCMPPSVLAPKPLPKRLIDIGNGASDDPIRLVETNPRDTGIWLALSHQWGPEPHFCTTTSNLSSHLAGIGPLQLPPTFMDAIRITRALGLRYIWIDSLCIIQGPDGDFNSQAKKMEQVYSGAYCVLAVSRSASSHWGGILHERERRDGVVLQQQGATEGYLYVTEMVDDFQTHVLDGELCSRGWVLQEHALARRTVFFTDRQMYFECGEGVRCETGMRMRNDLAAFLGDPDFPKIIMNANQSEKILRYQDLYKSYSRLGLTNPYDRPTAIDGLQDRILKTLGSQGGFGVFDEGTRKKGLLRRSLMWYRGAETPSLQRIVFPSDRAISVVPSWSWMAYTGGIDYISPKFNGVEWEDLRSPWSGHEPRSKKGKGTGRADEGITRTRTEILGGNIAIIAKAYEYDPWKAGSQGEGMIMLDTPGMSEQPPAKAVVLGRQRGMWETSRLCYLLLVQATCKRDRFGEKIWERVGAGYLPARCILGKGEEVVIH</sequence>
<evidence type="ECO:0000313" key="3">
    <source>
        <dbReference type="EMBL" id="KAK4186814.1"/>
    </source>
</evidence>
<dbReference type="GO" id="GO:0004672">
    <property type="term" value="F:protein kinase activity"/>
    <property type="evidence" value="ECO:0007669"/>
    <property type="project" value="InterPro"/>
</dbReference>
<reference evidence="3" key="1">
    <citation type="journal article" date="2023" name="Mol. Phylogenet. Evol.">
        <title>Genome-scale phylogeny and comparative genomics of the fungal order Sordariales.</title>
        <authorList>
            <person name="Hensen N."/>
            <person name="Bonometti L."/>
            <person name="Westerberg I."/>
            <person name="Brannstrom I.O."/>
            <person name="Guillou S."/>
            <person name="Cros-Aarteil S."/>
            <person name="Calhoun S."/>
            <person name="Haridas S."/>
            <person name="Kuo A."/>
            <person name="Mondo S."/>
            <person name="Pangilinan J."/>
            <person name="Riley R."/>
            <person name="LaButti K."/>
            <person name="Andreopoulos B."/>
            <person name="Lipzen A."/>
            <person name="Chen C."/>
            <person name="Yan M."/>
            <person name="Daum C."/>
            <person name="Ng V."/>
            <person name="Clum A."/>
            <person name="Steindorff A."/>
            <person name="Ohm R.A."/>
            <person name="Martin F."/>
            <person name="Silar P."/>
            <person name="Natvig D.O."/>
            <person name="Lalanne C."/>
            <person name="Gautier V."/>
            <person name="Ament-Velasquez S.L."/>
            <person name="Kruys A."/>
            <person name="Hutchinson M.I."/>
            <person name="Powell A.J."/>
            <person name="Barry K."/>
            <person name="Miller A.N."/>
            <person name="Grigoriev I.V."/>
            <person name="Debuchy R."/>
            <person name="Gladieux P."/>
            <person name="Hiltunen Thoren M."/>
            <person name="Johannesson H."/>
        </authorList>
    </citation>
    <scope>NUCLEOTIDE SEQUENCE</scope>
    <source>
        <strain evidence="3">PSN309</strain>
    </source>
</reference>
<dbReference type="GO" id="GO:0005524">
    <property type="term" value="F:ATP binding"/>
    <property type="evidence" value="ECO:0007669"/>
    <property type="project" value="InterPro"/>
</dbReference>
<feature type="region of interest" description="Disordered" evidence="1">
    <location>
        <begin position="509"/>
        <end position="554"/>
    </location>
</feature>
<feature type="domain" description="Protein kinase" evidence="2">
    <location>
        <begin position="175"/>
        <end position="540"/>
    </location>
</feature>
<dbReference type="PANTHER" id="PTHR33112">
    <property type="entry name" value="DOMAIN PROTEIN, PUTATIVE-RELATED"/>
    <property type="match status" value="1"/>
</dbReference>
<comment type="caution">
    <text evidence="3">The sequence shown here is derived from an EMBL/GenBank/DDBJ whole genome shotgun (WGS) entry which is preliminary data.</text>
</comment>
<dbReference type="Proteomes" id="UP001302126">
    <property type="component" value="Unassembled WGS sequence"/>
</dbReference>
<proteinExistence type="predicted"/>
<gene>
    <name evidence="3" type="ORF">QBC35DRAFT_533079</name>
</gene>
<dbReference type="InterPro" id="IPR000719">
    <property type="entry name" value="Prot_kinase_dom"/>
</dbReference>
<keyword evidence="4" id="KW-1185">Reference proteome</keyword>
<accession>A0AAN6WRG9</accession>
<dbReference type="EMBL" id="MU864415">
    <property type="protein sequence ID" value="KAK4186814.1"/>
    <property type="molecule type" value="Genomic_DNA"/>
</dbReference>
<dbReference type="Gene3D" id="3.30.200.20">
    <property type="entry name" value="Phosphorylase Kinase, domain 1"/>
    <property type="match status" value="1"/>
</dbReference>
<dbReference type="SMART" id="SM00220">
    <property type="entry name" value="S_TKc"/>
    <property type="match status" value="1"/>
</dbReference>
<protein>
    <recommendedName>
        <fullName evidence="2">Protein kinase domain-containing protein</fullName>
    </recommendedName>
</protein>
<dbReference type="InterPro" id="IPR010730">
    <property type="entry name" value="HET"/>
</dbReference>
<evidence type="ECO:0000256" key="1">
    <source>
        <dbReference type="SAM" id="MobiDB-lite"/>
    </source>
</evidence>
<dbReference type="SUPFAM" id="SSF56112">
    <property type="entry name" value="Protein kinase-like (PK-like)"/>
    <property type="match status" value="1"/>
</dbReference>
<dbReference type="InterPro" id="IPR011009">
    <property type="entry name" value="Kinase-like_dom_sf"/>
</dbReference>